<feature type="region of interest" description="Disordered" evidence="15">
    <location>
        <begin position="473"/>
        <end position="496"/>
    </location>
</feature>
<dbReference type="Gene3D" id="3.40.640.10">
    <property type="entry name" value="Type I PLP-dependent aspartate aminotransferase-like (Major domain)"/>
    <property type="match status" value="1"/>
</dbReference>
<comment type="similarity">
    <text evidence="3 13">Belongs to the class-I pyridoxal-phosphate-dependent aminotransferase family.</text>
</comment>
<dbReference type="InterPro" id="IPR015421">
    <property type="entry name" value="PyrdxlP-dep_Trfase_major"/>
</dbReference>
<evidence type="ECO:0000259" key="16">
    <source>
        <dbReference type="Pfam" id="PF00155"/>
    </source>
</evidence>
<dbReference type="Gene3D" id="3.90.1150.10">
    <property type="entry name" value="Aspartate Aminotransferase, domain 1"/>
    <property type="match status" value="1"/>
</dbReference>
<dbReference type="SUPFAM" id="SSF53383">
    <property type="entry name" value="PLP-dependent transferases"/>
    <property type="match status" value="1"/>
</dbReference>
<dbReference type="InterPro" id="IPR015422">
    <property type="entry name" value="PyrdxlP-dep_Trfase_small"/>
</dbReference>
<evidence type="ECO:0000256" key="9">
    <source>
        <dbReference type="ARBA" id="ARBA00022878"/>
    </source>
</evidence>
<evidence type="ECO:0000256" key="2">
    <source>
        <dbReference type="ARBA" id="ARBA00005203"/>
    </source>
</evidence>
<dbReference type="PIRSF" id="PIRSF000517">
    <property type="entry name" value="Tyr_transaminase"/>
    <property type="match status" value="1"/>
</dbReference>
<evidence type="ECO:0000256" key="13">
    <source>
        <dbReference type="PIRNR" id="PIRNR000517"/>
    </source>
</evidence>
<feature type="compositionally biased region" description="Polar residues" evidence="15">
    <location>
        <begin position="33"/>
        <end position="44"/>
    </location>
</feature>
<dbReference type="UniPathway" id="UPA00139">
    <property type="reaction ID" value="UER00338"/>
</dbReference>
<evidence type="ECO:0000256" key="10">
    <source>
        <dbReference type="ARBA" id="ARBA00022898"/>
    </source>
</evidence>
<evidence type="ECO:0000256" key="15">
    <source>
        <dbReference type="SAM" id="MobiDB-lite"/>
    </source>
</evidence>
<comment type="catalytic activity">
    <reaction evidence="12 13">
        <text>L-tyrosine + 2-oxoglutarate = 3-(4-hydroxyphenyl)pyruvate + L-glutamate</text>
        <dbReference type="Rhea" id="RHEA:15093"/>
        <dbReference type="ChEBI" id="CHEBI:16810"/>
        <dbReference type="ChEBI" id="CHEBI:29985"/>
        <dbReference type="ChEBI" id="CHEBI:36242"/>
        <dbReference type="ChEBI" id="CHEBI:58315"/>
        <dbReference type="EC" id="2.6.1.5"/>
    </reaction>
</comment>
<comment type="subunit">
    <text evidence="4 13">Homodimer.</text>
</comment>
<dbReference type="PANTHER" id="PTHR45744:SF2">
    <property type="entry name" value="TYROSINE AMINOTRANSFERASE"/>
    <property type="match status" value="1"/>
</dbReference>
<dbReference type="CDD" id="cd00609">
    <property type="entry name" value="AAT_like"/>
    <property type="match status" value="1"/>
</dbReference>
<comment type="pathway">
    <text evidence="2 13">Amino-acid degradation; L-phenylalanine degradation; acetoacetate and fumarate from L-phenylalanine: step 2/6.</text>
</comment>
<dbReference type="InterPro" id="IPR005958">
    <property type="entry name" value="TyrNic_aminoTrfase"/>
</dbReference>
<proteinExistence type="evidence at transcript level"/>
<keyword evidence="8 17" id="KW-0808">Transferase</keyword>
<evidence type="ECO:0000313" key="17">
    <source>
        <dbReference type="EMBL" id="ADY44764.1"/>
    </source>
</evidence>
<dbReference type="GO" id="GO:0004838">
    <property type="term" value="F:L-tyrosine-2-oxoglutarate transaminase activity"/>
    <property type="evidence" value="ECO:0007669"/>
    <property type="project" value="UniProtKB-UniRule"/>
</dbReference>
<reference evidence="17" key="1">
    <citation type="journal article" date="2011" name="Genome Res.">
        <title>Deep small RNA sequencing from the nematode Ascaris reveals conservation, functional diversification, and novel developmental profiles.</title>
        <authorList>
            <person name="Wang J."/>
            <person name="Czech B."/>
            <person name="Crunk A."/>
            <person name="Wallace A."/>
            <person name="Mitreva M."/>
            <person name="Hannon G.J."/>
            <person name="Davis R.E."/>
        </authorList>
    </citation>
    <scope>NUCLEOTIDE SEQUENCE</scope>
</reference>
<dbReference type="GO" id="GO:0006559">
    <property type="term" value="P:L-phenylalanine catabolic process"/>
    <property type="evidence" value="ECO:0007669"/>
    <property type="project" value="UniProtKB-UniRule"/>
</dbReference>
<organism evidence="17">
    <name type="scientific">Ascaris suum</name>
    <name type="common">Pig roundworm</name>
    <name type="synonym">Ascaris lumbricoides</name>
    <dbReference type="NCBI Taxonomy" id="6253"/>
    <lineage>
        <taxon>Eukaryota</taxon>
        <taxon>Metazoa</taxon>
        <taxon>Ecdysozoa</taxon>
        <taxon>Nematoda</taxon>
        <taxon>Chromadorea</taxon>
        <taxon>Rhabditida</taxon>
        <taxon>Spirurina</taxon>
        <taxon>Ascaridomorpha</taxon>
        <taxon>Ascaridoidea</taxon>
        <taxon>Ascarididae</taxon>
        <taxon>Ascaris</taxon>
    </lineage>
</organism>
<accession>F1L3R0</accession>
<dbReference type="Pfam" id="PF00155">
    <property type="entry name" value="Aminotran_1_2"/>
    <property type="match status" value="1"/>
</dbReference>
<feature type="modified residue" description="N6-(pyridoxal phosphate)lysine" evidence="14">
    <location>
        <position position="297"/>
    </location>
</feature>
<evidence type="ECO:0000256" key="12">
    <source>
        <dbReference type="ARBA" id="ARBA00047798"/>
    </source>
</evidence>
<dbReference type="InterPro" id="IPR004838">
    <property type="entry name" value="NHTrfase_class1_PyrdxlP-BS"/>
</dbReference>
<evidence type="ECO:0000256" key="5">
    <source>
        <dbReference type="ARBA" id="ARBA00012749"/>
    </source>
</evidence>
<keyword evidence="11" id="KW-0585">Phenylalanine catabolism</keyword>
<evidence type="ECO:0000256" key="3">
    <source>
        <dbReference type="ARBA" id="ARBA00007441"/>
    </source>
</evidence>
<evidence type="ECO:0000256" key="14">
    <source>
        <dbReference type="PIRSR" id="PIRSR000517-1"/>
    </source>
</evidence>
<dbReference type="EMBL" id="JI170775">
    <property type="protein sequence ID" value="ADY44764.1"/>
    <property type="molecule type" value="mRNA"/>
</dbReference>
<dbReference type="PROSITE" id="PS00105">
    <property type="entry name" value="AA_TRANSFER_CLASS_1"/>
    <property type="match status" value="1"/>
</dbReference>
<dbReference type="InterPro" id="IPR015424">
    <property type="entry name" value="PyrdxlP-dep_Trfase"/>
</dbReference>
<keyword evidence="7 17" id="KW-0032">Aminotransferase</keyword>
<dbReference type="AlphaFoldDB" id="F1L3R0"/>
<dbReference type="GO" id="GO:0030170">
    <property type="term" value="F:pyridoxal phosphate binding"/>
    <property type="evidence" value="ECO:0007669"/>
    <property type="project" value="InterPro"/>
</dbReference>
<evidence type="ECO:0000256" key="6">
    <source>
        <dbReference type="ARBA" id="ARBA00015959"/>
    </source>
</evidence>
<dbReference type="PRINTS" id="PR00753">
    <property type="entry name" value="ACCSYNTHASE"/>
</dbReference>
<feature type="compositionally biased region" description="Polar residues" evidence="15">
    <location>
        <begin position="482"/>
        <end position="496"/>
    </location>
</feature>
<dbReference type="EC" id="2.6.1.5" evidence="5 13"/>
<comment type="function">
    <text evidence="13">Transaminase involved in tyrosine breakdown. Converts tyrosine to p-hydroxyphenylpyruvate.</text>
</comment>
<evidence type="ECO:0000256" key="4">
    <source>
        <dbReference type="ARBA" id="ARBA00011738"/>
    </source>
</evidence>
<dbReference type="GO" id="GO:0006572">
    <property type="term" value="P:L-tyrosine catabolic process"/>
    <property type="evidence" value="ECO:0007669"/>
    <property type="project" value="UniProtKB-KW"/>
</dbReference>
<evidence type="ECO:0000256" key="7">
    <source>
        <dbReference type="ARBA" id="ARBA00022576"/>
    </source>
</evidence>
<keyword evidence="9" id="KW-0828">Tyrosine catabolism</keyword>
<dbReference type="NCBIfam" id="TIGR01265">
    <property type="entry name" value="tyr_nico_aTase"/>
    <property type="match status" value="1"/>
</dbReference>
<name>F1L3R0_ASCSU</name>
<evidence type="ECO:0000256" key="11">
    <source>
        <dbReference type="ARBA" id="ARBA00023232"/>
    </source>
</evidence>
<comment type="cofactor">
    <cofactor evidence="1 13 14">
        <name>pyridoxal 5'-phosphate</name>
        <dbReference type="ChEBI" id="CHEBI:597326"/>
    </cofactor>
</comment>
<dbReference type="InterPro" id="IPR005957">
    <property type="entry name" value="Tyrosine_aminoTrfase"/>
</dbReference>
<feature type="region of interest" description="Disordered" evidence="15">
    <location>
        <begin position="33"/>
        <end position="55"/>
    </location>
</feature>
<protein>
    <recommendedName>
        <fullName evidence="6 13">Tyrosine aminotransferase</fullName>
        <shortName evidence="13">TAT</shortName>
        <ecNumber evidence="5 13">2.6.1.5</ecNumber>
    </recommendedName>
</protein>
<sequence>MKNSERLCQNDDVLSETNPLTLKPLTRCNVLVSNDRGSSTNTTPKKQHPSRKDGQKWGVYAASQHAENTFNPIRRISDTMTVSPNANKRSIKLHLGDPTTTSTLQPCPVTIAAIEQALKSHKYNGYGPAVGIAEAREAVARHFNRAEAPITSEDVVLTSGCSHALQMAIEVLANPGDNILVPCPGFPLYSTLMRCHGIEDRFYQLDMSGAARINIDHLESLIDQRTRAIIINNPSNPTGFVFSKSQLEAVLQIAHKHRIPIIADEIYGDITYNNARFIPLATLEPKVPIITCDGIGKRYLVPGWRLGWLIVHDRDGAFSEVRKGLVALAQKIVGPCALIQGALPTILAETPSSFFDNIVAILSQNAAIIDERLCRVPGLHPMKPSGAMYMMIGIDEHLYGNETSFVQGLISEESVFCLPGSAFNAPSWFRVALIYPCEVTVEACDRIVNYCRRRLSNMRRQLQTQVTSSPLLSCGQDADEFSSATSESDWPTSESD</sequence>
<dbReference type="PANTHER" id="PTHR45744">
    <property type="entry name" value="TYROSINE AMINOTRANSFERASE"/>
    <property type="match status" value="1"/>
</dbReference>
<dbReference type="NCBIfam" id="TIGR01264">
    <property type="entry name" value="tyr_amTase_E"/>
    <property type="match status" value="1"/>
</dbReference>
<evidence type="ECO:0000256" key="8">
    <source>
        <dbReference type="ARBA" id="ARBA00022679"/>
    </source>
</evidence>
<evidence type="ECO:0000256" key="1">
    <source>
        <dbReference type="ARBA" id="ARBA00001933"/>
    </source>
</evidence>
<feature type="domain" description="Aminotransferase class I/classII large" evidence="16">
    <location>
        <begin position="91"/>
        <end position="446"/>
    </location>
</feature>
<dbReference type="InterPro" id="IPR004839">
    <property type="entry name" value="Aminotransferase_I/II_large"/>
</dbReference>
<keyword evidence="10 13" id="KW-0663">Pyridoxal phosphate</keyword>